<gene>
    <name evidence="1" type="ORF">P8X34_02180</name>
</gene>
<dbReference type="Proteomes" id="UP001571980">
    <property type="component" value="Unassembled WGS sequence"/>
</dbReference>
<dbReference type="RefSeq" id="WP_372823179.1">
    <property type="nucleotide sequence ID" value="NZ_JARRIC010000001.1"/>
</dbReference>
<proteinExistence type="predicted"/>
<keyword evidence="2" id="KW-1185">Reference proteome</keyword>
<protein>
    <submittedName>
        <fullName evidence="1">DUF3783 domain-containing protein</fullName>
    </submittedName>
</protein>
<comment type="caution">
    <text evidence="1">The sequence shown here is derived from an EMBL/GenBank/DDBJ whole genome shotgun (WGS) entry which is preliminary data.</text>
</comment>
<dbReference type="PIRSF" id="PIRSF014543">
    <property type="entry name" value="UCP014543"/>
    <property type="match status" value="1"/>
</dbReference>
<sequence>MKAYAIGFTPQEVEELREILGTEVLCIPEYCRDWALASIVSQEKLEGRCDWHFRKFIIIHEATNEEIKKILEAVKRKFENVIFATTTPTSLTWRLEDLLNELIREDEYFKNLRMRRGPYLEL</sequence>
<accession>A0ABV4T1F3</accession>
<reference evidence="1 2" key="1">
    <citation type="submission" date="2023-03" db="EMBL/GenBank/DDBJ databases">
        <title>Speciation in Pyrococcus: adaptation to high temperature as a mechanism.</title>
        <authorList>
            <person name="Gu J."/>
        </authorList>
    </citation>
    <scope>NUCLEOTIDE SEQUENCE [LARGE SCALE GENOMIC DNA]</scope>
    <source>
        <strain evidence="1 2">LMOA34</strain>
    </source>
</reference>
<evidence type="ECO:0000313" key="2">
    <source>
        <dbReference type="Proteomes" id="UP001571980"/>
    </source>
</evidence>
<dbReference type="Pfam" id="PF12646">
    <property type="entry name" value="DUF3783"/>
    <property type="match status" value="1"/>
</dbReference>
<name>A0ABV4T1F3_9EURY</name>
<dbReference type="EMBL" id="JARRIG010000001">
    <property type="protein sequence ID" value="MFA4803560.1"/>
    <property type="molecule type" value="Genomic_DNA"/>
</dbReference>
<organism evidence="1 2">
    <name type="scientific">Pyrococcus kukulkanii</name>
    <dbReference type="NCBI Taxonomy" id="1609559"/>
    <lineage>
        <taxon>Archaea</taxon>
        <taxon>Methanobacteriati</taxon>
        <taxon>Methanobacteriota</taxon>
        <taxon>Thermococci</taxon>
        <taxon>Thermococcales</taxon>
        <taxon>Thermococcaceae</taxon>
        <taxon>Pyrococcus</taxon>
    </lineage>
</organism>
<dbReference type="InterPro" id="IPR016621">
    <property type="entry name" value="UCP014543"/>
</dbReference>
<evidence type="ECO:0000313" key="1">
    <source>
        <dbReference type="EMBL" id="MFA4803560.1"/>
    </source>
</evidence>